<organism evidence="6 7">
    <name type="scientific">Imshaugia aleurites</name>
    <dbReference type="NCBI Taxonomy" id="172621"/>
    <lineage>
        <taxon>Eukaryota</taxon>
        <taxon>Fungi</taxon>
        <taxon>Dikarya</taxon>
        <taxon>Ascomycota</taxon>
        <taxon>Pezizomycotina</taxon>
        <taxon>Lecanoromycetes</taxon>
        <taxon>OSLEUM clade</taxon>
        <taxon>Lecanoromycetidae</taxon>
        <taxon>Lecanorales</taxon>
        <taxon>Lecanorineae</taxon>
        <taxon>Parmeliaceae</taxon>
        <taxon>Imshaugia</taxon>
    </lineage>
</organism>
<dbReference type="GO" id="GO:0008270">
    <property type="term" value="F:zinc ion binding"/>
    <property type="evidence" value="ECO:0007669"/>
    <property type="project" value="InterPro"/>
</dbReference>
<keyword evidence="2" id="KW-0479">Metal-binding</keyword>
<dbReference type="Gene3D" id="4.10.240.10">
    <property type="entry name" value="Zn(2)-C6 fungal-type DNA-binding domain"/>
    <property type="match status" value="1"/>
</dbReference>
<proteinExistence type="predicted"/>
<accession>A0A8H3PFI1</accession>
<dbReference type="EMBL" id="CAJPDT010000127">
    <property type="protein sequence ID" value="CAF9940141.1"/>
    <property type="molecule type" value="Genomic_DNA"/>
</dbReference>
<dbReference type="Proteomes" id="UP000664534">
    <property type="component" value="Unassembled WGS sequence"/>
</dbReference>
<feature type="compositionally biased region" description="Polar residues" evidence="4">
    <location>
        <begin position="643"/>
        <end position="662"/>
    </location>
</feature>
<reference evidence="6" key="1">
    <citation type="submission" date="2021-03" db="EMBL/GenBank/DDBJ databases">
        <authorList>
            <person name="Tagirdzhanova G."/>
        </authorList>
    </citation>
    <scope>NUCLEOTIDE SEQUENCE</scope>
</reference>
<comment type="caution">
    <text evidence="6">The sequence shown here is derived from an EMBL/GenBank/DDBJ whole genome shotgun (WGS) entry which is preliminary data.</text>
</comment>
<keyword evidence="7" id="KW-1185">Reference proteome</keyword>
<evidence type="ECO:0000256" key="2">
    <source>
        <dbReference type="ARBA" id="ARBA00022723"/>
    </source>
</evidence>
<evidence type="ECO:0000256" key="3">
    <source>
        <dbReference type="ARBA" id="ARBA00023242"/>
    </source>
</evidence>
<gene>
    <name evidence="6" type="ORF">IMSHALPRED_001767</name>
</gene>
<protein>
    <recommendedName>
        <fullName evidence="5">Zn(2)-C6 fungal-type domain-containing protein</fullName>
    </recommendedName>
</protein>
<dbReference type="GO" id="GO:0000981">
    <property type="term" value="F:DNA-binding transcription factor activity, RNA polymerase II-specific"/>
    <property type="evidence" value="ECO:0007669"/>
    <property type="project" value="InterPro"/>
</dbReference>
<dbReference type="SUPFAM" id="SSF57701">
    <property type="entry name" value="Zn2/Cys6 DNA-binding domain"/>
    <property type="match status" value="1"/>
</dbReference>
<dbReference type="PROSITE" id="PS50048">
    <property type="entry name" value="ZN2_CY6_FUNGAL_2"/>
    <property type="match status" value="1"/>
</dbReference>
<dbReference type="AlphaFoldDB" id="A0A8H3PFI1"/>
<dbReference type="CDD" id="cd12148">
    <property type="entry name" value="fungal_TF_MHR"/>
    <property type="match status" value="1"/>
</dbReference>
<dbReference type="InterPro" id="IPR050613">
    <property type="entry name" value="Sec_Metabolite_Reg"/>
</dbReference>
<dbReference type="GO" id="GO:0005634">
    <property type="term" value="C:nucleus"/>
    <property type="evidence" value="ECO:0007669"/>
    <property type="project" value="UniProtKB-SubCell"/>
</dbReference>
<evidence type="ECO:0000256" key="4">
    <source>
        <dbReference type="SAM" id="MobiDB-lite"/>
    </source>
</evidence>
<feature type="region of interest" description="Disordered" evidence="4">
    <location>
        <begin position="643"/>
        <end position="663"/>
    </location>
</feature>
<dbReference type="GO" id="GO:0003677">
    <property type="term" value="F:DNA binding"/>
    <property type="evidence" value="ECO:0007669"/>
    <property type="project" value="InterPro"/>
</dbReference>
<dbReference type="GO" id="GO:0006351">
    <property type="term" value="P:DNA-templated transcription"/>
    <property type="evidence" value="ECO:0007669"/>
    <property type="project" value="InterPro"/>
</dbReference>
<dbReference type="Pfam" id="PF04082">
    <property type="entry name" value="Fungal_trans"/>
    <property type="match status" value="1"/>
</dbReference>
<dbReference type="PANTHER" id="PTHR31001">
    <property type="entry name" value="UNCHARACTERIZED TRANSCRIPTIONAL REGULATORY PROTEIN"/>
    <property type="match status" value="1"/>
</dbReference>
<dbReference type="InterPro" id="IPR001138">
    <property type="entry name" value="Zn2Cys6_DnaBD"/>
</dbReference>
<feature type="compositionally biased region" description="Pro residues" evidence="4">
    <location>
        <begin position="1"/>
        <end position="12"/>
    </location>
</feature>
<dbReference type="PROSITE" id="PS00463">
    <property type="entry name" value="ZN2_CY6_FUNGAL_1"/>
    <property type="match status" value="1"/>
</dbReference>
<dbReference type="PANTHER" id="PTHR31001:SF85">
    <property type="entry name" value="ZN(II)2CYS6 TRANSCRIPTION FACTOR (EUROFUNG)"/>
    <property type="match status" value="1"/>
</dbReference>
<feature type="region of interest" description="Disordered" evidence="4">
    <location>
        <begin position="1"/>
        <end position="22"/>
    </location>
</feature>
<keyword evidence="3" id="KW-0539">Nucleus</keyword>
<dbReference type="SMART" id="SM00066">
    <property type="entry name" value="GAL4"/>
    <property type="match status" value="1"/>
</dbReference>
<feature type="domain" description="Zn(2)-C6 fungal-type" evidence="5">
    <location>
        <begin position="24"/>
        <end position="54"/>
    </location>
</feature>
<dbReference type="SMART" id="SM00906">
    <property type="entry name" value="Fungal_trans"/>
    <property type="match status" value="1"/>
</dbReference>
<dbReference type="Pfam" id="PF00172">
    <property type="entry name" value="Zn_clus"/>
    <property type="match status" value="1"/>
</dbReference>
<sequence length="721" mass="81305">MEVPLPPAPPTPGSGQGGKTNSISCTSCKRRKVKCDKAHPSCSACVKHRAKCFYCAPVLPVRKKRKSPEELLARLQRFETLLEAHGIPADDDLDHAPTQVGNDSVRAAPKTPITIERMTSTNTKDGNDHDTIKPSGNFVVGAGKQRFIESPLWNILSEELEGPVDMLRLSQSNERDTHQLSKGTPSEGFLNAGDFLLNNTAIHSAVELKALHPKPLTIFRLWQVFLDNINPLTKLIHAPTTQQRLLDASANLENISKEWEALMFAIYLSAIQSMSADDCQATMGESKGSLIRRYHPAVRSALLRANFTSSLDILLVQAFALYLLSVRQYHEPNSLWILTGTAVRLGQRIGLHRDGTLVGLSPFETEIRRRVWWRLLALDGQTAELCGAGLSVAFPRYDCKRPLNVNDSDLSPNMSALPSEHDGPTEMIFCGFRYEIGLFLRNIKENGKWMGIRPNETAVEERTDQLDELQALIERKYLRFCDPSVPLHLFARLMGDATMLALRLVAPYPRKYPQGLTEMPPNERDEVFWISMHVLGFYNLSQRTESIRRFLWNVNVQFQWHAFIILAHELQLRREDNHTRDAWSKIEELFEYNTDVIVNTNSPLHKAVSRLILKAWSARQSRLRRSNTQLPTPVFIATLQSQAAKQDSANQPRTSYAASESAATDIVPASQPIVTDSTSDTNHFQRTPTPNVLTDGTPIDWSEWDYMLQDFEFQNASFAQT</sequence>
<name>A0A8H3PFI1_9LECA</name>
<comment type="subcellular location">
    <subcellularLocation>
        <location evidence="1">Nucleus</location>
    </subcellularLocation>
</comment>
<evidence type="ECO:0000259" key="5">
    <source>
        <dbReference type="PROSITE" id="PS50048"/>
    </source>
</evidence>
<evidence type="ECO:0000313" key="7">
    <source>
        <dbReference type="Proteomes" id="UP000664534"/>
    </source>
</evidence>
<dbReference type="OrthoDB" id="2269373at2759"/>
<evidence type="ECO:0000313" key="6">
    <source>
        <dbReference type="EMBL" id="CAF9940141.1"/>
    </source>
</evidence>
<dbReference type="InterPro" id="IPR036864">
    <property type="entry name" value="Zn2-C6_fun-type_DNA-bd_sf"/>
</dbReference>
<dbReference type="CDD" id="cd00067">
    <property type="entry name" value="GAL4"/>
    <property type="match status" value="1"/>
</dbReference>
<evidence type="ECO:0000256" key="1">
    <source>
        <dbReference type="ARBA" id="ARBA00004123"/>
    </source>
</evidence>
<dbReference type="InterPro" id="IPR007219">
    <property type="entry name" value="XnlR_reg_dom"/>
</dbReference>